<dbReference type="CDD" id="cd01072">
    <property type="entry name" value="PBP2_SMa0082_like"/>
    <property type="match status" value="1"/>
</dbReference>
<evidence type="ECO:0000313" key="5">
    <source>
        <dbReference type="EMBL" id="ANF59634.1"/>
    </source>
</evidence>
<dbReference type="SUPFAM" id="SSF53850">
    <property type="entry name" value="Periplasmic binding protein-like II"/>
    <property type="match status" value="1"/>
</dbReference>
<dbReference type="KEGG" id="haa:A5892_11485"/>
<organism evidence="5 6">
    <name type="scientific">Halotalea alkalilenta</name>
    <dbReference type="NCBI Taxonomy" id="376489"/>
    <lineage>
        <taxon>Bacteria</taxon>
        <taxon>Pseudomonadati</taxon>
        <taxon>Pseudomonadota</taxon>
        <taxon>Gammaproteobacteria</taxon>
        <taxon>Oceanospirillales</taxon>
        <taxon>Halomonadaceae</taxon>
        <taxon>Halotalea</taxon>
    </lineage>
</organism>
<dbReference type="Proteomes" id="UP000077875">
    <property type="component" value="Chromosome"/>
</dbReference>
<name>A0A172YK95_9GAMM</name>
<dbReference type="SMART" id="SM00062">
    <property type="entry name" value="PBPb"/>
    <property type="match status" value="1"/>
</dbReference>
<reference evidence="5 6" key="1">
    <citation type="submission" date="2016-04" db="EMBL/GenBank/DDBJ databases">
        <title>Complete Genome Sequence of Halotalea alkalilenta IHB B 13600.</title>
        <authorList>
            <person name="Swarnkar M.K."/>
            <person name="Sharma A."/>
            <person name="Kaushal K."/>
            <person name="Soni R."/>
            <person name="Rana S."/>
            <person name="Singh A.K."/>
            <person name="Gulati A."/>
        </authorList>
    </citation>
    <scope>NUCLEOTIDE SEQUENCE [LARGE SCALE GENOMIC DNA]</scope>
    <source>
        <strain evidence="5 6">IHB B 13600</strain>
    </source>
</reference>
<evidence type="ECO:0000256" key="3">
    <source>
        <dbReference type="SAM" id="SignalP"/>
    </source>
</evidence>
<evidence type="ECO:0000259" key="4">
    <source>
        <dbReference type="SMART" id="SM00062"/>
    </source>
</evidence>
<accession>A0A172YK95</accession>
<evidence type="ECO:0000256" key="2">
    <source>
        <dbReference type="ARBA" id="ARBA00022729"/>
    </source>
</evidence>
<gene>
    <name evidence="5" type="ORF">A5892_11485</name>
</gene>
<dbReference type="AlphaFoldDB" id="A0A172YK95"/>
<keyword evidence="2 3" id="KW-0732">Signal</keyword>
<dbReference type="EMBL" id="CP015243">
    <property type="protein sequence ID" value="ANF59634.1"/>
    <property type="molecule type" value="Genomic_DNA"/>
</dbReference>
<proteinExistence type="inferred from homology"/>
<evidence type="ECO:0000256" key="1">
    <source>
        <dbReference type="ARBA" id="ARBA00010333"/>
    </source>
</evidence>
<sequence length="276" mass="29401">MTLNLPQRSSRLAVIRRWCASLTCALLAFGAVQASAADLATIEERGVLRVAVPQDYPPFGSIGADLEPQGYDIDTARYLAEQIGVELELVPVTSANRIPYLTSDRADLVISSLGKTPEREQAIDFSSAYAPFFYGVFSATEEPEMSGPEALAGKTVGATRGALEEIKLTEVAPSSTTLRRYEDNATTLSAFTSGQVDYVATGSPVAAALATRGGARTPHLVLTLQDSPCYIGISKGNQALKEKVDSLIAAGLADGTFDAMSERWFGMPLPESMRSL</sequence>
<dbReference type="InterPro" id="IPR001638">
    <property type="entry name" value="Solute-binding_3/MltF_N"/>
</dbReference>
<feature type="domain" description="Solute-binding protein family 3/N-terminal" evidence="4">
    <location>
        <begin position="47"/>
        <end position="268"/>
    </location>
</feature>
<keyword evidence="6" id="KW-1185">Reference proteome</keyword>
<feature type="chain" id="PRO_5008004789" evidence="3">
    <location>
        <begin position="37"/>
        <end position="276"/>
    </location>
</feature>
<dbReference type="PANTHER" id="PTHR35936">
    <property type="entry name" value="MEMBRANE-BOUND LYTIC MUREIN TRANSGLYCOSYLASE F"/>
    <property type="match status" value="1"/>
</dbReference>
<dbReference type="Gene3D" id="3.40.190.10">
    <property type="entry name" value="Periplasmic binding protein-like II"/>
    <property type="match status" value="2"/>
</dbReference>
<comment type="similarity">
    <text evidence="1">Belongs to the bacterial solute-binding protein 3 family.</text>
</comment>
<dbReference type="STRING" id="376489.A5892_11485"/>
<feature type="signal peptide" evidence="3">
    <location>
        <begin position="1"/>
        <end position="36"/>
    </location>
</feature>
<evidence type="ECO:0000313" key="6">
    <source>
        <dbReference type="Proteomes" id="UP000077875"/>
    </source>
</evidence>
<dbReference type="PANTHER" id="PTHR35936:SF37">
    <property type="entry name" value="AMINO ACID ABC TRANSPORTER SUBSTRATE-BINDING PROTEIN"/>
    <property type="match status" value="1"/>
</dbReference>
<protein>
    <submittedName>
        <fullName evidence="5">Amino acid ABC transporter substrate-binding protein</fullName>
    </submittedName>
</protein>
<dbReference type="RefSeq" id="WP_064124462.1">
    <property type="nucleotide sequence ID" value="NZ_CP015243.1"/>
</dbReference>
<dbReference type="Pfam" id="PF00497">
    <property type="entry name" value="SBP_bac_3"/>
    <property type="match status" value="1"/>
</dbReference>